<accession>A0A1V3IHX0</accession>
<dbReference type="EMBL" id="MLHG01000020">
    <property type="protein sequence ID" value="OOF40507.1"/>
    <property type="molecule type" value="Genomic_DNA"/>
</dbReference>
<dbReference type="InterPro" id="IPR007446">
    <property type="entry name" value="PilP"/>
</dbReference>
<keyword evidence="3" id="KW-1185">Reference proteome</keyword>
<name>A0A1V3IHX0_9PAST</name>
<protein>
    <recommendedName>
        <fullName evidence="4">Pilus assembly protein PilP</fullName>
    </recommendedName>
</protein>
<reference evidence="2 3" key="1">
    <citation type="submission" date="2016-10" db="EMBL/GenBank/DDBJ databases">
        <title>Rodentibacter gen. nov. and new species.</title>
        <authorList>
            <person name="Christensen H."/>
        </authorList>
    </citation>
    <scope>NUCLEOTIDE SEQUENCE [LARGE SCALE GENOMIC DNA]</scope>
    <source>
        <strain evidence="2 3">Ppn418</strain>
    </source>
</reference>
<dbReference type="RefSeq" id="WP_077493569.1">
    <property type="nucleotide sequence ID" value="NZ_MLHG01000020.1"/>
</dbReference>
<comment type="caution">
    <text evidence="2">The sequence shown here is derived from an EMBL/GenBank/DDBJ whole genome shotgun (WGS) entry which is preliminary data.</text>
</comment>
<evidence type="ECO:0000313" key="2">
    <source>
        <dbReference type="EMBL" id="OOF40507.1"/>
    </source>
</evidence>
<dbReference type="STRING" id="1908257.BKK47_03655"/>
<evidence type="ECO:0000256" key="1">
    <source>
        <dbReference type="SAM" id="SignalP"/>
    </source>
</evidence>
<proteinExistence type="predicted"/>
<evidence type="ECO:0000313" key="3">
    <source>
        <dbReference type="Proteomes" id="UP000189426"/>
    </source>
</evidence>
<evidence type="ECO:0008006" key="4">
    <source>
        <dbReference type="Google" id="ProtNLM"/>
    </source>
</evidence>
<dbReference type="AlphaFoldDB" id="A0A1V3IHX0"/>
<dbReference type="Pfam" id="PF04351">
    <property type="entry name" value="PilP"/>
    <property type="match status" value="1"/>
</dbReference>
<dbReference type="Gene3D" id="2.30.30.830">
    <property type="match status" value="1"/>
</dbReference>
<sequence>MWVSRHFLGLCCLFFCLNAVAMDPFDRSQRQTGQNKMNLPKIQKEKCVFNEPSFATESAFDQLKLVGVVLYKNRSEVLFLDPQQQLIVVKQGYRLGQEGYLIQQIEKNGVKLLHSKPGQCEQTEPLELRF</sequence>
<dbReference type="Proteomes" id="UP000189426">
    <property type="component" value="Unassembled WGS sequence"/>
</dbReference>
<feature type="signal peptide" evidence="1">
    <location>
        <begin position="1"/>
        <end position="21"/>
    </location>
</feature>
<feature type="chain" id="PRO_5012302138" description="Pilus assembly protein PilP" evidence="1">
    <location>
        <begin position="22"/>
        <end position="130"/>
    </location>
</feature>
<gene>
    <name evidence="2" type="ORF">BKK47_03655</name>
</gene>
<organism evidence="2 3">
    <name type="scientific">Rodentibacter mrazii</name>
    <dbReference type="NCBI Taxonomy" id="1908257"/>
    <lineage>
        <taxon>Bacteria</taxon>
        <taxon>Pseudomonadati</taxon>
        <taxon>Pseudomonadota</taxon>
        <taxon>Gammaproteobacteria</taxon>
        <taxon>Pasteurellales</taxon>
        <taxon>Pasteurellaceae</taxon>
        <taxon>Rodentibacter</taxon>
    </lineage>
</organism>
<keyword evidence="1" id="KW-0732">Signal</keyword>